<accession>A0A9P6GWG6</accession>
<dbReference type="GO" id="GO:0004519">
    <property type="term" value="F:endonuclease activity"/>
    <property type="evidence" value="ECO:0007669"/>
    <property type="project" value="UniProtKB-KW"/>
</dbReference>
<dbReference type="GO" id="GO:0005634">
    <property type="term" value="C:nucleus"/>
    <property type="evidence" value="ECO:0007669"/>
    <property type="project" value="UniProtKB-ARBA"/>
</dbReference>
<dbReference type="Pfam" id="PF00077">
    <property type="entry name" value="RVP"/>
    <property type="match status" value="1"/>
</dbReference>
<keyword evidence="4" id="KW-0540">Nuclease</keyword>
<evidence type="ECO:0000313" key="14">
    <source>
        <dbReference type="Proteomes" id="UP000740883"/>
    </source>
</evidence>
<dbReference type="PROSITE" id="PS50175">
    <property type="entry name" value="ASP_PROT_RETROV"/>
    <property type="match status" value="1"/>
</dbReference>
<dbReference type="SUPFAM" id="SSF56672">
    <property type="entry name" value="DNA/RNA polymerases"/>
    <property type="match status" value="1"/>
</dbReference>
<evidence type="ECO:0000256" key="2">
    <source>
        <dbReference type="ARBA" id="ARBA00022679"/>
    </source>
</evidence>
<keyword evidence="5" id="KW-0645">Protease</keyword>
<dbReference type="Gene3D" id="2.40.70.10">
    <property type="entry name" value="Acid Proteases"/>
    <property type="match status" value="1"/>
</dbReference>
<dbReference type="InterPro" id="IPR041588">
    <property type="entry name" value="Integrase_H2C2"/>
</dbReference>
<dbReference type="PROSITE" id="PS50994">
    <property type="entry name" value="INTEGRASE"/>
    <property type="match status" value="1"/>
</dbReference>
<feature type="region of interest" description="Disordered" evidence="9">
    <location>
        <begin position="378"/>
        <end position="440"/>
    </location>
</feature>
<dbReference type="InterPro" id="IPR012337">
    <property type="entry name" value="RNaseH-like_sf"/>
</dbReference>
<dbReference type="InterPro" id="IPR036397">
    <property type="entry name" value="RNaseH_sf"/>
</dbReference>
<dbReference type="FunFam" id="3.10.20.370:FF:000001">
    <property type="entry name" value="Retrovirus-related Pol polyprotein from transposon 17.6-like protein"/>
    <property type="match status" value="1"/>
</dbReference>
<dbReference type="Gene3D" id="3.30.70.270">
    <property type="match status" value="2"/>
</dbReference>
<comment type="caution">
    <text evidence="13">The sequence shown here is derived from an EMBL/GenBank/DDBJ whole genome shotgun (WGS) entry which is preliminary data.</text>
</comment>
<dbReference type="InterPro" id="IPR001995">
    <property type="entry name" value="Peptidase_A2_cat"/>
</dbReference>
<keyword evidence="3" id="KW-0548">Nucleotidyltransferase</keyword>
<evidence type="ECO:0000259" key="11">
    <source>
        <dbReference type="PROSITE" id="PS50878"/>
    </source>
</evidence>
<evidence type="ECO:0000256" key="8">
    <source>
        <dbReference type="ARBA" id="ARBA00022918"/>
    </source>
</evidence>
<protein>
    <recommendedName>
        <fullName evidence="1">RNA-directed DNA polymerase</fullName>
        <ecNumber evidence="1">2.7.7.49</ecNumber>
    </recommendedName>
</protein>
<feature type="domain" description="Reverse transcriptase" evidence="11">
    <location>
        <begin position="506"/>
        <end position="685"/>
    </location>
</feature>
<evidence type="ECO:0000259" key="12">
    <source>
        <dbReference type="PROSITE" id="PS50994"/>
    </source>
</evidence>
<dbReference type="PROSITE" id="PS00141">
    <property type="entry name" value="ASP_PROTEASE"/>
    <property type="match status" value="1"/>
</dbReference>
<feature type="domain" description="Peptidase A2" evidence="10">
    <location>
        <begin position="275"/>
        <end position="352"/>
    </location>
</feature>
<dbReference type="InterPro" id="IPR021109">
    <property type="entry name" value="Peptidase_aspartic_dom_sf"/>
</dbReference>
<name>A0A9P6GWG6_9MICR</name>
<keyword evidence="14" id="KW-1185">Reference proteome</keyword>
<dbReference type="GO" id="GO:0003676">
    <property type="term" value="F:nucleic acid binding"/>
    <property type="evidence" value="ECO:0007669"/>
    <property type="project" value="InterPro"/>
</dbReference>
<evidence type="ECO:0000256" key="5">
    <source>
        <dbReference type="ARBA" id="ARBA00022750"/>
    </source>
</evidence>
<dbReference type="GO" id="GO:0015074">
    <property type="term" value="P:DNA integration"/>
    <property type="evidence" value="ECO:0007669"/>
    <property type="project" value="InterPro"/>
</dbReference>
<dbReference type="SUPFAM" id="SSF53098">
    <property type="entry name" value="Ribonuclease H-like"/>
    <property type="match status" value="1"/>
</dbReference>
<dbReference type="InterPro" id="IPR018061">
    <property type="entry name" value="Retropepsins"/>
</dbReference>
<dbReference type="EMBL" id="SBJO01000575">
    <property type="protein sequence ID" value="KAF9760593.1"/>
    <property type="molecule type" value="Genomic_DNA"/>
</dbReference>
<evidence type="ECO:0000256" key="6">
    <source>
        <dbReference type="ARBA" id="ARBA00022759"/>
    </source>
</evidence>
<keyword evidence="6" id="KW-0255">Endonuclease</keyword>
<dbReference type="Pfam" id="PF00665">
    <property type="entry name" value="rve"/>
    <property type="match status" value="1"/>
</dbReference>
<evidence type="ECO:0000313" key="13">
    <source>
        <dbReference type="EMBL" id="KAF9760593.1"/>
    </source>
</evidence>
<dbReference type="GO" id="GO:0006508">
    <property type="term" value="P:proteolysis"/>
    <property type="evidence" value="ECO:0007669"/>
    <property type="project" value="InterPro"/>
</dbReference>
<dbReference type="InterPro" id="IPR050951">
    <property type="entry name" value="Retrovirus_Pol_polyprotein"/>
</dbReference>
<dbReference type="InterPro" id="IPR000477">
    <property type="entry name" value="RT_dom"/>
</dbReference>
<dbReference type="PANTHER" id="PTHR37984">
    <property type="entry name" value="PROTEIN CBG26694"/>
    <property type="match status" value="1"/>
</dbReference>
<dbReference type="Pfam" id="PF17921">
    <property type="entry name" value="Integrase_H2C2"/>
    <property type="match status" value="1"/>
</dbReference>
<dbReference type="FunFam" id="3.30.70.270:FF:000020">
    <property type="entry name" value="Transposon Tf2-6 polyprotein-like Protein"/>
    <property type="match status" value="1"/>
</dbReference>
<dbReference type="Gene3D" id="3.10.20.370">
    <property type="match status" value="1"/>
</dbReference>
<evidence type="ECO:0000256" key="9">
    <source>
        <dbReference type="SAM" id="MobiDB-lite"/>
    </source>
</evidence>
<dbReference type="CDD" id="cd00303">
    <property type="entry name" value="retropepsin_like"/>
    <property type="match status" value="1"/>
</dbReference>
<gene>
    <name evidence="13" type="primary">pol_139</name>
    <name evidence="13" type="ORF">NGRA_3097</name>
</gene>
<dbReference type="Pfam" id="PF17917">
    <property type="entry name" value="RT_RNaseH"/>
    <property type="match status" value="1"/>
</dbReference>
<evidence type="ECO:0000256" key="1">
    <source>
        <dbReference type="ARBA" id="ARBA00012493"/>
    </source>
</evidence>
<dbReference type="InterPro" id="IPR001969">
    <property type="entry name" value="Aspartic_peptidase_AS"/>
</dbReference>
<dbReference type="CDD" id="cd09274">
    <property type="entry name" value="RNase_HI_RT_Ty3"/>
    <property type="match status" value="1"/>
</dbReference>
<feature type="compositionally biased region" description="Polar residues" evidence="9">
    <location>
        <begin position="412"/>
        <end position="440"/>
    </location>
</feature>
<evidence type="ECO:0000256" key="3">
    <source>
        <dbReference type="ARBA" id="ARBA00022695"/>
    </source>
</evidence>
<keyword evidence="5" id="KW-0064">Aspartyl protease</keyword>
<evidence type="ECO:0000259" key="10">
    <source>
        <dbReference type="PROSITE" id="PS50175"/>
    </source>
</evidence>
<dbReference type="InterPro" id="IPR043128">
    <property type="entry name" value="Rev_trsase/Diguanyl_cyclase"/>
</dbReference>
<dbReference type="EC" id="2.7.7.49" evidence="1"/>
<dbReference type="CDD" id="cd01647">
    <property type="entry name" value="RT_LTR"/>
    <property type="match status" value="1"/>
</dbReference>
<dbReference type="Proteomes" id="UP000740883">
    <property type="component" value="Unassembled WGS sequence"/>
</dbReference>
<proteinExistence type="predicted"/>
<feature type="compositionally biased region" description="Polar residues" evidence="9">
    <location>
        <begin position="378"/>
        <end position="405"/>
    </location>
</feature>
<dbReference type="InterPro" id="IPR041373">
    <property type="entry name" value="RT_RNaseH"/>
</dbReference>
<dbReference type="Gene3D" id="1.10.340.70">
    <property type="match status" value="1"/>
</dbReference>
<sequence length="1252" mass="142788">MATATKAISEYEGNDLVDIHSWLKEVMVMCSLANMNDQSIFKTIIFKLKGEARSYLISFTNGDISGLNLETLLESLKKRFGNSKRTDDVLRRFLDSESARSYDEFISLLRDATFLYEKECINMKSLVRLTISKSPSEIKSLLYQFACTSGNWSNFIKETEEASWLAFPEKAINRVGSEPINSKSSSMKSFEVRKFVCKLHGRGNHSTESCFTIKKLEKLGWMRKYGVNVLSNSNGKMEEHEGCNKDFNVYSLDTVLECTSKNPFFTKVVINNVTHTGLLDTGADVSLINISRIKDRSKIEPVHERIKTASGDTIVIKGIIRNLVINVLGKEIIFSPLVCQGLPDYTILGIDVISSNPELLDRIIKRFRKPLQVSTTNSSKNEEISTLSQNSASKNAKSMDTSKNVNPFEPSKNVSFSAFKNRGTSKTSKNVTGLSTSMTATHASSKKERVLQEFEELFKEEVSPSDMCKTKVHTIDTENNKPIFQKNYRVPVHYELPISEEISKNLRLGIIRESNSPWCSRIVPVTKPDGSLRMCIDYRALNKITVRDKYPLPRIDEILDRLSGAKIFSNLDATSGYYQIGIAEGDKPKTAFTWKGGFYEFNRMPFGLCNAPATFQRAMDSLVGNVFPEFVIPYLDDIIVFSKNKEEHTIHLSTVAKKLKEVGLVLNRKKCNFYKDEIKILGNIVSKGYFKPDPSKIDSIKSYPFPNNIKELRSFLGLVNYCREYVKSYAELTRPLFDELKGETKNSNRKLIWNENLNDKFVQIKQALSEEIKRKQPDFSKEFILTTDASNYGIGAVLAQKGDQNQEEVISLFSKSFDKCQMNYSVTDKELLGVIKGIENFRHYLLGKEFVLRTDHKALTYLWESKNPTSRLLRWSMKLQEYKFRIEYVKGEDNIADGCSRIFSQPKIISSIIKEISEETKGKILKEYHISSGHGSVNTMKFLLKKNYTWEGMFKDIEKYVSNCSICLKSGLKKRNTKNRVIISQHINDLWEIDLIGRIPDGNSNKFIIVAIDHYSKWVETKVISTKTGQDIAKAIEELIIQKHGIPKRILTDCGLEFKNKNISDLQDKYGIEWCYSSPEHHNTVGAVERANQTIWNVIKKLSDFGNLSWKRTVEKATLAVNISFNRSIGTSPFILRWAKSPLLKIDTGMGLQAHRYSRKDLEIKRDDNFRKYRKSIEKGSLVARADFNIGDQVLIYREQASNKLKQNWHPGYVITDKILPDGFIVKKGQRFLRVNKSHVKLDSSISAGEVS</sequence>
<dbReference type="InterPro" id="IPR043502">
    <property type="entry name" value="DNA/RNA_pol_sf"/>
</dbReference>
<evidence type="ECO:0000256" key="4">
    <source>
        <dbReference type="ARBA" id="ARBA00022722"/>
    </source>
</evidence>
<dbReference type="OrthoDB" id="6733100at2759"/>
<organism evidence="13 14">
    <name type="scientific">Nosema granulosis</name>
    <dbReference type="NCBI Taxonomy" id="83296"/>
    <lineage>
        <taxon>Eukaryota</taxon>
        <taxon>Fungi</taxon>
        <taxon>Fungi incertae sedis</taxon>
        <taxon>Microsporidia</taxon>
        <taxon>Nosematidae</taxon>
        <taxon>Nosema</taxon>
    </lineage>
</organism>
<evidence type="ECO:0000256" key="7">
    <source>
        <dbReference type="ARBA" id="ARBA00022801"/>
    </source>
</evidence>
<reference evidence="13 14" key="1">
    <citation type="journal article" date="2020" name="Genome Biol. Evol.">
        <title>Comparative genomics of strictly vertically transmitted, feminizing microsporidia endosymbionts of amphipod crustaceans.</title>
        <authorList>
            <person name="Cormier A."/>
            <person name="Chebbi M.A."/>
            <person name="Giraud I."/>
            <person name="Wattier R."/>
            <person name="Teixeira M."/>
            <person name="Gilbert C."/>
            <person name="Rigaud T."/>
            <person name="Cordaux R."/>
        </authorList>
    </citation>
    <scope>NUCLEOTIDE SEQUENCE [LARGE SCALE GENOMIC DNA]</scope>
    <source>
        <strain evidence="13 14">Ou3-Ou53</strain>
    </source>
</reference>
<dbReference type="Gene3D" id="3.10.10.10">
    <property type="entry name" value="HIV Type 1 Reverse Transcriptase, subunit A, domain 1"/>
    <property type="match status" value="1"/>
</dbReference>
<keyword evidence="2" id="KW-0808">Transferase</keyword>
<dbReference type="PROSITE" id="PS50878">
    <property type="entry name" value="RT_POL"/>
    <property type="match status" value="1"/>
</dbReference>
<dbReference type="GO" id="GO:0003964">
    <property type="term" value="F:RNA-directed DNA polymerase activity"/>
    <property type="evidence" value="ECO:0007669"/>
    <property type="project" value="UniProtKB-KW"/>
</dbReference>
<dbReference type="AlphaFoldDB" id="A0A9P6GWG6"/>
<dbReference type="Pfam" id="PF00078">
    <property type="entry name" value="RVT_1"/>
    <property type="match status" value="1"/>
</dbReference>
<feature type="domain" description="Integrase catalytic" evidence="12">
    <location>
        <begin position="982"/>
        <end position="1141"/>
    </location>
</feature>
<keyword evidence="8" id="KW-0695">RNA-directed DNA polymerase</keyword>
<dbReference type="Gene3D" id="3.30.420.10">
    <property type="entry name" value="Ribonuclease H-like superfamily/Ribonuclease H"/>
    <property type="match status" value="1"/>
</dbReference>
<dbReference type="SUPFAM" id="SSF50630">
    <property type="entry name" value="Acid proteases"/>
    <property type="match status" value="1"/>
</dbReference>
<dbReference type="InterPro" id="IPR001584">
    <property type="entry name" value="Integrase_cat-core"/>
</dbReference>
<keyword evidence="7" id="KW-0378">Hydrolase</keyword>
<dbReference type="PANTHER" id="PTHR37984:SF5">
    <property type="entry name" value="PROTEIN NYNRIN-LIKE"/>
    <property type="match status" value="1"/>
</dbReference>
<dbReference type="GO" id="GO:0004190">
    <property type="term" value="F:aspartic-type endopeptidase activity"/>
    <property type="evidence" value="ECO:0007669"/>
    <property type="project" value="UniProtKB-KW"/>
</dbReference>